<dbReference type="InterPro" id="IPR003150">
    <property type="entry name" value="DNA-bd_RFX"/>
</dbReference>
<dbReference type="STRING" id="100787.A0A0G4MWG8"/>
<feature type="region of interest" description="Disordered" evidence="5">
    <location>
        <begin position="55"/>
        <end position="87"/>
    </location>
</feature>
<feature type="region of interest" description="Disordered" evidence="5">
    <location>
        <begin position="241"/>
        <end position="359"/>
    </location>
</feature>
<gene>
    <name evidence="7" type="ORF">BN1708_007729</name>
</gene>
<dbReference type="InterPro" id="IPR016024">
    <property type="entry name" value="ARM-type_fold"/>
</dbReference>
<evidence type="ECO:0000313" key="7">
    <source>
        <dbReference type="EMBL" id="CRK38340.1"/>
    </source>
</evidence>
<dbReference type="EMBL" id="CVQH01025416">
    <property type="protein sequence ID" value="CRK38340.1"/>
    <property type="molecule type" value="Genomic_DNA"/>
</dbReference>
<feature type="domain" description="RFX-type winged-helix" evidence="6">
    <location>
        <begin position="1068"/>
        <end position="1151"/>
    </location>
</feature>
<keyword evidence="2" id="KW-0805">Transcription regulation</keyword>
<sequence>MEKHDDHEPSSDSGSSTASIASDESASIRPPLPYIPSQSSADTAKLKHFRGYVMGSVEPSDHEPPSTKVDVDPSRCASHASGTDILGLSTPPAVVARIASDKRKAVALSTCTLPSSSSAQPTEVVDTNVSRPRKRLRLLVSKCGSDSASAQPEQKTTTTSRRAASSAISAWLRDQPDSPGDYTSADLPPTKGEVFDPVREELDISKLAPKLPHAAIMASVQAIRNVEDLLKIENYRKQDFAGDSAASGDDGTPSRDRPSGPETTPVGSSLRASRGLREAPPQRVIFQPDTGPTRTRNASGAQTGLTSQATSQHHSNSQNSGQANTPGHFPSAHPTAVPMSGQQRIPRGPSGAFNPSNSENVASAVDTYQPKSLQAFQPLVLRPVDTPGNNPAEFARRRQLARQRLQPPELPHGTPGLRKDGAGIYHRCLMGLRSKILDEQEYAVHHFVKISYERGDKFKFEQFAGLADALVEKALDVGSLFYDIKWEISWVPVPSNAGPGVLDGENGTPDILDRISKLTPKPVSDLIHPAEFSDALRCISEAVLTIRNMVTLQDNAHFDFAGDSAASGDDGTPSRDRPSGPETTPVGSSLRASRGLREAPPQRVIFQPDTGPTRTRNASGAQTGQTSQPTSQHHSNSQSSGQSNTPGHFPSAHPTSVPMSGQQRIPRGPSGAFNPSNSENVASAVDTYQPKSLQALPPLVLRPVDTPGNNPAEFARRRQLARQRLQPPELPHGTPGLRKDGAGIYHRCLMGLRSKILAEQEYAVHHFVKISYERGDKFKFEQFAGLADALVEKALDVGNLFYDIKWEISWVPVPNNAGPGVLDGENGTPDILDRISKLTPKPVSDLIQPADFSDALRCISEAVLTIRNMVTLQDNAHFVSDLQPLKDLICIILRLPTHNSIVELKHMALEITECLTPYMSLGSDDPLYQVLLEQLKSTDRGMILGGLRALGRISMKLANTNKLSNVPAETLENITRWLQLNDDDLMDACLDFLYQYTAVAANIDDLLRFVSAESLVIHLVRLLSHGAKKVTREVVIVPELKTPPNDYAAPMPTDLLQELLAISEPERCQAWVKCFFEEDKDSFVTQIMAWQAYQAAFVSALKTSGQTLITPADFIRNATIVYKESRAEVLRVSNAGETQQKFIIQGLRARENPVGLDGKEFKRCIWDAAKQGVKCGQHFASPQQMSVHILTHHLGIAKNAAGTFDNVELECRCQWGECKKFPEPTYMKLFQIAHHISVHTSIVFPRKTAADGDAAQAPTRDWLKPAVTKSVDYEETAMVRDERNPNAPLQAAGIPLSAALILRNIARNVPKTQSEAELLRHYEGGWNERLFRCVRPRLFELMGLNKGLAEYIASIIELVEPETDN</sequence>
<keyword evidence="1" id="KW-0156">Chromatin regulator</keyword>
<keyword evidence="4" id="KW-0539">Nucleus</keyword>
<evidence type="ECO:0000259" key="6">
    <source>
        <dbReference type="PROSITE" id="PS51526"/>
    </source>
</evidence>
<dbReference type="PANTHER" id="PTHR22970:SF14">
    <property type="entry name" value="AT-RICH INTERACTIVE DOMAIN-CONTAINING PROTEIN 2"/>
    <property type="match status" value="1"/>
</dbReference>
<feature type="compositionally biased region" description="Low complexity" evidence="5">
    <location>
        <begin position="156"/>
        <end position="170"/>
    </location>
</feature>
<evidence type="ECO:0000256" key="2">
    <source>
        <dbReference type="ARBA" id="ARBA00023015"/>
    </source>
</evidence>
<evidence type="ECO:0000313" key="8">
    <source>
        <dbReference type="Proteomes" id="UP000044602"/>
    </source>
</evidence>
<dbReference type="GO" id="GO:0003677">
    <property type="term" value="F:DNA binding"/>
    <property type="evidence" value="ECO:0007669"/>
    <property type="project" value="InterPro"/>
</dbReference>
<feature type="region of interest" description="Disordered" evidence="5">
    <location>
        <begin position="563"/>
        <end position="679"/>
    </location>
</feature>
<dbReference type="GO" id="GO:0006355">
    <property type="term" value="P:regulation of DNA-templated transcription"/>
    <property type="evidence" value="ECO:0007669"/>
    <property type="project" value="InterPro"/>
</dbReference>
<feature type="compositionally biased region" description="Low complexity" evidence="5">
    <location>
        <begin position="619"/>
        <end position="647"/>
    </location>
</feature>
<feature type="compositionally biased region" description="Low complexity" evidence="5">
    <location>
        <begin position="306"/>
        <end position="323"/>
    </location>
</feature>
<dbReference type="Proteomes" id="UP000044602">
    <property type="component" value="Unassembled WGS sequence"/>
</dbReference>
<evidence type="ECO:0000256" key="4">
    <source>
        <dbReference type="ARBA" id="ARBA00023242"/>
    </source>
</evidence>
<feature type="region of interest" description="Disordered" evidence="5">
    <location>
        <begin position="143"/>
        <end position="193"/>
    </location>
</feature>
<evidence type="ECO:0000256" key="5">
    <source>
        <dbReference type="SAM" id="MobiDB-lite"/>
    </source>
</evidence>
<keyword evidence="8" id="KW-1185">Reference proteome</keyword>
<dbReference type="GO" id="GO:0016586">
    <property type="term" value="C:RSC-type complex"/>
    <property type="evidence" value="ECO:0007669"/>
    <property type="project" value="TreeGrafter"/>
</dbReference>
<feature type="compositionally biased region" description="Polar residues" evidence="5">
    <location>
        <begin position="261"/>
        <end position="271"/>
    </location>
</feature>
<reference evidence="7 8" key="1">
    <citation type="submission" date="2015-05" db="EMBL/GenBank/DDBJ databases">
        <authorList>
            <person name="Wang D.B."/>
            <person name="Wang M."/>
        </authorList>
    </citation>
    <scope>NUCLEOTIDE SEQUENCE [LARGE SCALE GENOMIC DNA]</scope>
    <source>
        <strain evidence="7">VL1</strain>
    </source>
</reference>
<protein>
    <recommendedName>
        <fullName evidence="6">RFX-type winged-helix domain-containing protein</fullName>
    </recommendedName>
</protein>
<proteinExistence type="predicted"/>
<name>A0A0G4MWG8_VERLO</name>
<accession>A0A0G4MWG8</accession>
<dbReference type="SUPFAM" id="SSF48371">
    <property type="entry name" value="ARM repeat"/>
    <property type="match status" value="1"/>
</dbReference>
<feature type="compositionally biased region" description="Polar residues" evidence="5">
    <location>
        <begin position="581"/>
        <end position="591"/>
    </location>
</feature>
<dbReference type="PROSITE" id="PS51526">
    <property type="entry name" value="RFX_DBD"/>
    <property type="match status" value="1"/>
</dbReference>
<feature type="compositionally biased region" description="Basic and acidic residues" evidence="5">
    <location>
        <begin position="59"/>
        <end position="73"/>
    </location>
</feature>
<feature type="compositionally biased region" description="Polar residues" evidence="5">
    <location>
        <begin position="144"/>
        <end position="155"/>
    </location>
</feature>
<evidence type="ECO:0000256" key="3">
    <source>
        <dbReference type="ARBA" id="ARBA00023163"/>
    </source>
</evidence>
<feature type="compositionally biased region" description="Low complexity" evidence="5">
    <location>
        <begin position="11"/>
        <end position="28"/>
    </location>
</feature>
<feature type="region of interest" description="Disordered" evidence="5">
    <location>
        <begin position="1"/>
        <end position="41"/>
    </location>
</feature>
<dbReference type="GO" id="GO:0006325">
    <property type="term" value="P:chromatin organization"/>
    <property type="evidence" value="ECO:0007669"/>
    <property type="project" value="UniProtKB-KW"/>
</dbReference>
<feature type="compositionally biased region" description="Basic and acidic residues" evidence="5">
    <location>
        <begin position="1"/>
        <end position="10"/>
    </location>
</feature>
<dbReference type="InterPro" id="IPR052406">
    <property type="entry name" value="Chromatin_Remodeling_Comp"/>
</dbReference>
<organism evidence="7 8">
    <name type="scientific">Verticillium longisporum</name>
    <name type="common">Verticillium dahliae var. longisporum</name>
    <dbReference type="NCBI Taxonomy" id="100787"/>
    <lineage>
        <taxon>Eukaryota</taxon>
        <taxon>Fungi</taxon>
        <taxon>Dikarya</taxon>
        <taxon>Ascomycota</taxon>
        <taxon>Pezizomycotina</taxon>
        <taxon>Sordariomycetes</taxon>
        <taxon>Hypocreomycetidae</taxon>
        <taxon>Glomerellales</taxon>
        <taxon>Plectosphaerellaceae</taxon>
        <taxon>Verticillium</taxon>
    </lineage>
</organism>
<feature type="compositionally biased region" description="Polar residues" evidence="5">
    <location>
        <begin position="653"/>
        <end position="663"/>
    </location>
</feature>
<keyword evidence="3" id="KW-0804">Transcription</keyword>
<evidence type="ECO:0000256" key="1">
    <source>
        <dbReference type="ARBA" id="ARBA00022853"/>
    </source>
</evidence>
<feature type="compositionally biased region" description="Polar residues" evidence="5">
    <location>
        <begin position="290"/>
        <end position="305"/>
    </location>
</feature>
<dbReference type="PANTHER" id="PTHR22970">
    <property type="entry name" value="AT-RICH INTERACTIVE DOMAIN-CONTAINING PROTEIN 2"/>
    <property type="match status" value="1"/>
</dbReference>
<feature type="compositionally biased region" description="Low complexity" evidence="5">
    <location>
        <begin position="241"/>
        <end position="251"/>
    </location>
</feature>